<dbReference type="InterPro" id="IPR036388">
    <property type="entry name" value="WH-like_DNA-bd_sf"/>
</dbReference>
<feature type="region of interest" description="Disordered" evidence="4">
    <location>
        <begin position="111"/>
        <end position="140"/>
    </location>
</feature>
<dbReference type="InterPro" id="IPR016032">
    <property type="entry name" value="Sig_transdc_resp-reg_C-effctor"/>
</dbReference>
<protein>
    <submittedName>
        <fullName evidence="6">HTH-type transcriptional regulator</fullName>
    </submittedName>
</protein>
<evidence type="ECO:0000259" key="5">
    <source>
        <dbReference type="PROSITE" id="PS50043"/>
    </source>
</evidence>
<evidence type="ECO:0000256" key="4">
    <source>
        <dbReference type="SAM" id="MobiDB-lite"/>
    </source>
</evidence>
<evidence type="ECO:0000256" key="1">
    <source>
        <dbReference type="ARBA" id="ARBA00023015"/>
    </source>
</evidence>
<dbReference type="GO" id="GO:0003677">
    <property type="term" value="F:DNA binding"/>
    <property type="evidence" value="ECO:0007669"/>
    <property type="project" value="UniProtKB-KW"/>
</dbReference>
<dbReference type="InterPro" id="IPR000792">
    <property type="entry name" value="Tscrpt_reg_LuxR_C"/>
</dbReference>
<keyword evidence="3" id="KW-0804">Transcription</keyword>
<dbReference type="KEGG" id="amuc:Pan181_50780"/>
<gene>
    <name evidence="6" type="ORF">Pan181_50780</name>
</gene>
<name>A0A518AVU2_9BACT</name>
<evidence type="ECO:0000256" key="2">
    <source>
        <dbReference type="ARBA" id="ARBA00023125"/>
    </source>
</evidence>
<dbReference type="Proteomes" id="UP000315750">
    <property type="component" value="Chromosome"/>
</dbReference>
<evidence type="ECO:0000313" key="6">
    <source>
        <dbReference type="EMBL" id="QDU58838.1"/>
    </source>
</evidence>
<dbReference type="Gene3D" id="1.10.10.10">
    <property type="entry name" value="Winged helix-like DNA-binding domain superfamily/Winged helix DNA-binding domain"/>
    <property type="match status" value="1"/>
</dbReference>
<dbReference type="PROSITE" id="PS50043">
    <property type="entry name" value="HTH_LUXR_2"/>
    <property type="match status" value="1"/>
</dbReference>
<dbReference type="RefSeq" id="WP_197528660.1">
    <property type="nucleotide sequence ID" value="NZ_CP036278.1"/>
</dbReference>
<dbReference type="PRINTS" id="PR00038">
    <property type="entry name" value="HTHLUXR"/>
</dbReference>
<accession>A0A518AVU2</accession>
<dbReference type="CDD" id="cd06170">
    <property type="entry name" value="LuxR_C_like"/>
    <property type="match status" value="1"/>
</dbReference>
<dbReference type="GO" id="GO:0006355">
    <property type="term" value="P:regulation of DNA-templated transcription"/>
    <property type="evidence" value="ECO:0007669"/>
    <property type="project" value="InterPro"/>
</dbReference>
<dbReference type="SMART" id="SM00421">
    <property type="entry name" value="HTH_LUXR"/>
    <property type="match status" value="1"/>
</dbReference>
<dbReference type="AlphaFoldDB" id="A0A518AVU2"/>
<dbReference type="EMBL" id="CP036278">
    <property type="protein sequence ID" value="QDU58838.1"/>
    <property type="molecule type" value="Genomic_DNA"/>
</dbReference>
<dbReference type="SUPFAM" id="SSF46894">
    <property type="entry name" value="C-terminal effector domain of the bipartite response regulators"/>
    <property type="match status" value="1"/>
</dbReference>
<evidence type="ECO:0000256" key="3">
    <source>
        <dbReference type="ARBA" id="ARBA00023163"/>
    </source>
</evidence>
<evidence type="ECO:0000313" key="7">
    <source>
        <dbReference type="Proteomes" id="UP000315750"/>
    </source>
</evidence>
<organism evidence="6 7">
    <name type="scientific">Aeoliella mucimassa</name>
    <dbReference type="NCBI Taxonomy" id="2527972"/>
    <lineage>
        <taxon>Bacteria</taxon>
        <taxon>Pseudomonadati</taxon>
        <taxon>Planctomycetota</taxon>
        <taxon>Planctomycetia</taxon>
        <taxon>Pirellulales</taxon>
        <taxon>Lacipirellulaceae</taxon>
        <taxon>Aeoliella</taxon>
    </lineage>
</organism>
<feature type="domain" description="HTH luxR-type" evidence="5">
    <location>
        <begin position="24"/>
        <end position="89"/>
    </location>
</feature>
<keyword evidence="7" id="KW-1185">Reference proteome</keyword>
<reference evidence="6 7" key="1">
    <citation type="submission" date="2019-02" db="EMBL/GenBank/DDBJ databases">
        <title>Deep-cultivation of Planctomycetes and their phenomic and genomic characterization uncovers novel biology.</title>
        <authorList>
            <person name="Wiegand S."/>
            <person name="Jogler M."/>
            <person name="Boedeker C."/>
            <person name="Pinto D."/>
            <person name="Vollmers J."/>
            <person name="Rivas-Marin E."/>
            <person name="Kohn T."/>
            <person name="Peeters S.H."/>
            <person name="Heuer A."/>
            <person name="Rast P."/>
            <person name="Oberbeckmann S."/>
            <person name="Bunk B."/>
            <person name="Jeske O."/>
            <person name="Meyerdierks A."/>
            <person name="Storesund J.E."/>
            <person name="Kallscheuer N."/>
            <person name="Luecker S."/>
            <person name="Lage O.M."/>
            <person name="Pohl T."/>
            <person name="Merkel B.J."/>
            <person name="Hornburger P."/>
            <person name="Mueller R.-W."/>
            <person name="Bruemmer F."/>
            <person name="Labrenz M."/>
            <person name="Spormann A.M."/>
            <person name="Op den Camp H."/>
            <person name="Overmann J."/>
            <person name="Amann R."/>
            <person name="Jetten M.S.M."/>
            <person name="Mascher T."/>
            <person name="Medema M.H."/>
            <person name="Devos D.P."/>
            <person name="Kaster A.-K."/>
            <person name="Ovreas L."/>
            <person name="Rohde M."/>
            <person name="Galperin M.Y."/>
            <person name="Jogler C."/>
        </authorList>
    </citation>
    <scope>NUCLEOTIDE SEQUENCE [LARGE SCALE GENOMIC DNA]</scope>
    <source>
        <strain evidence="6 7">Pan181</strain>
    </source>
</reference>
<feature type="compositionally biased region" description="Polar residues" evidence="4">
    <location>
        <begin position="120"/>
        <end position="140"/>
    </location>
</feature>
<sequence length="140" mass="15811">MENVTANESQQQTAYLFGDDEWKHLGKRLSLSKRELEIVQLVFTSKSEAEISKDLAISPHTVHTHLGRLYHKLGVNSRVELVVKIMERYHEFCREHDSVLEPICNRRSAGECPFDEKNRQNGSSPSANGQHSTGSTSCGE</sequence>
<dbReference type="PANTHER" id="PTHR44688">
    <property type="entry name" value="DNA-BINDING TRANSCRIPTIONAL ACTIVATOR DEVR_DOSR"/>
    <property type="match status" value="1"/>
</dbReference>
<proteinExistence type="predicted"/>
<dbReference type="PANTHER" id="PTHR44688:SF16">
    <property type="entry name" value="DNA-BINDING TRANSCRIPTIONAL ACTIVATOR DEVR_DOSR"/>
    <property type="match status" value="1"/>
</dbReference>
<keyword evidence="1" id="KW-0805">Transcription regulation</keyword>
<keyword evidence="2" id="KW-0238">DNA-binding</keyword>
<dbReference type="Pfam" id="PF00196">
    <property type="entry name" value="GerE"/>
    <property type="match status" value="1"/>
</dbReference>